<proteinExistence type="predicted"/>
<name>A0A4Y2PMY5_ARAVE</name>
<protein>
    <recommendedName>
        <fullName evidence="3">Peptidase aspartic putative domain-containing protein</fullName>
    </recommendedName>
</protein>
<gene>
    <name evidence="1" type="ORF">AVEN_72057_1</name>
</gene>
<organism evidence="1 2">
    <name type="scientific">Araneus ventricosus</name>
    <name type="common">Orbweaver spider</name>
    <name type="synonym">Epeira ventricosa</name>
    <dbReference type="NCBI Taxonomy" id="182803"/>
    <lineage>
        <taxon>Eukaryota</taxon>
        <taxon>Metazoa</taxon>
        <taxon>Ecdysozoa</taxon>
        <taxon>Arthropoda</taxon>
        <taxon>Chelicerata</taxon>
        <taxon>Arachnida</taxon>
        <taxon>Araneae</taxon>
        <taxon>Araneomorphae</taxon>
        <taxon>Entelegynae</taxon>
        <taxon>Araneoidea</taxon>
        <taxon>Araneidae</taxon>
        <taxon>Araneus</taxon>
    </lineage>
</organism>
<reference evidence="1 2" key="1">
    <citation type="journal article" date="2019" name="Sci. Rep.">
        <title>Orb-weaving spider Araneus ventricosus genome elucidates the spidroin gene catalogue.</title>
        <authorList>
            <person name="Kono N."/>
            <person name="Nakamura H."/>
            <person name="Ohtoshi R."/>
            <person name="Moran D.A.P."/>
            <person name="Shinohara A."/>
            <person name="Yoshida Y."/>
            <person name="Fujiwara M."/>
            <person name="Mori M."/>
            <person name="Tomita M."/>
            <person name="Arakawa K."/>
        </authorList>
    </citation>
    <scope>NUCLEOTIDE SEQUENCE [LARGE SCALE GENOMIC DNA]</scope>
</reference>
<evidence type="ECO:0000313" key="2">
    <source>
        <dbReference type="Proteomes" id="UP000499080"/>
    </source>
</evidence>
<dbReference type="OrthoDB" id="6434568at2759"/>
<dbReference type="Proteomes" id="UP000499080">
    <property type="component" value="Unassembled WGS sequence"/>
</dbReference>
<keyword evidence="2" id="KW-1185">Reference proteome</keyword>
<dbReference type="AlphaFoldDB" id="A0A4Y2PMY5"/>
<dbReference type="EMBL" id="BGPR01011860">
    <property type="protein sequence ID" value="GBN53315.1"/>
    <property type="molecule type" value="Genomic_DNA"/>
</dbReference>
<evidence type="ECO:0000313" key="1">
    <source>
        <dbReference type="EMBL" id="GBN53315.1"/>
    </source>
</evidence>
<evidence type="ECO:0008006" key="3">
    <source>
        <dbReference type="Google" id="ProtNLM"/>
    </source>
</evidence>
<sequence>METKLGWTLMGKVPQSESFKAVNMTVVNLLSQEDIPISSLWDLELLSIRGPVEQDTREESGRAIIIHFKETVRQREYGRYEVNMPWKEDQAFLPDN</sequence>
<comment type="caution">
    <text evidence="1">The sequence shown here is derived from an EMBL/GenBank/DDBJ whole genome shotgun (WGS) entry which is preliminary data.</text>
</comment>
<accession>A0A4Y2PMY5</accession>